<evidence type="ECO:0000313" key="3">
    <source>
        <dbReference type="Proteomes" id="UP001501510"/>
    </source>
</evidence>
<evidence type="ECO:0000313" key="2">
    <source>
        <dbReference type="EMBL" id="GAA0735075.1"/>
    </source>
</evidence>
<keyword evidence="1" id="KW-0472">Membrane</keyword>
<dbReference type="Proteomes" id="UP001501510">
    <property type="component" value="Unassembled WGS sequence"/>
</dbReference>
<proteinExistence type="predicted"/>
<dbReference type="PANTHER" id="PTHR37304">
    <property type="entry name" value="MEMBRANE PROTEIN-RELATED"/>
    <property type="match status" value="1"/>
</dbReference>
<dbReference type="PANTHER" id="PTHR37304:SF1">
    <property type="entry name" value="MEMBRANE PROTEIN"/>
    <property type="match status" value="1"/>
</dbReference>
<comment type="caution">
    <text evidence="2">The sequence shown here is derived from an EMBL/GenBank/DDBJ whole genome shotgun (WGS) entry which is preliminary data.</text>
</comment>
<feature type="transmembrane region" description="Helical" evidence="1">
    <location>
        <begin position="43"/>
        <end position="64"/>
    </location>
</feature>
<keyword evidence="3" id="KW-1185">Reference proteome</keyword>
<dbReference type="InterPro" id="IPR007211">
    <property type="entry name" value="DUF378"/>
</dbReference>
<keyword evidence="1" id="KW-0812">Transmembrane</keyword>
<dbReference type="RefSeq" id="WP_343759159.1">
    <property type="nucleotide sequence ID" value="NZ_BAAACG010000006.1"/>
</dbReference>
<reference evidence="3" key="1">
    <citation type="journal article" date="2019" name="Int. J. Syst. Evol. Microbiol.">
        <title>The Global Catalogue of Microorganisms (GCM) 10K type strain sequencing project: providing services to taxonomists for standard genome sequencing and annotation.</title>
        <authorList>
            <consortium name="The Broad Institute Genomics Platform"/>
            <consortium name="The Broad Institute Genome Sequencing Center for Infectious Disease"/>
            <person name="Wu L."/>
            <person name="Ma J."/>
        </authorList>
    </citation>
    <scope>NUCLEOTIDE SEQUENCE [LARGE SCALE GENOMIC DNA]</scope>
    <source>
        <strain evidence="3">JCM 1407</strain>
    </source>
</reference>
<gene>
    <name evidence="2" type="ORF">GCM10008906_08190</name>
</gene>
<dbReference type="EMBL" id="BAAACG010000006">
    <property type="protein sequence ID" value="GAA0735075.1"/>
    <property type="molecule type" value="Genomic_DNA"/>
</dbReference>
<keyword evidence="1" id="KW-1133">Transmembrane helix</keyword>
<accession>A0ABP3UKP1</accession>
<sequence>MYKLSLIDKLSFILVIIGALNWGLIGLFNFNLIGAIFGEPANFIGRIIYILVGVAGIYLIYFWLSTKRKAYK</sequence>
<organism evidence="2 3">
    <name type="scientific">Clostridium oceanicum</name>
    <dbReference type="NCBI Taxonomy" id="1543"/>
    <lineage>
        <taxon>Bacteria</taxon>
        <taxon>Bacillati</taxon>
        <taxon>Bacillota</taxon>
        <taxon>Clostridia</taxon>
        <taxon>Eubacteriales</taxon>
        <taxon>Clostridiaceae</taxon>
        <taxon>Clostridium</taxon>
    </lineage>
</organism>
<evidence type="ECO:0000256" key="1">
    <source>
        <dbReference type="SAM" id="Phobius"/>
    </source>
</evidence>
<protein>
    <submittedName>
        <fullName evidence="2">DUF378 domain-containing protein</fullName>
    </submittedName>
</protein>
<name>A0ABP3UKP1_9CLOT</name>
<feature type="transmembrane region" description="Helical" evidence="1">
    <location>
        <begin position="12"/>
        <end position="37"/>
    </location>
</feature>
<dbReference type="Pfam" id="PF04070">
    <property type="entry name" value="DUF378"/>
    <property type="match status" value="1"/>
</dbReference>